<feature type="compositionally biased region" description="Low complexity" evidence="25">
    <location>
        <begin position="124"/>
        <end position="144"/>
    </location>
</feature>
<evidence type="ECO:0000313" key="31">
    <source>
        <dbReference type="Proteomes" id="UP000192220"/>
    </source>
</evidence>
<comment type="catalytic activity">
    <reaction evidence="21">
        <text>(S)-lactoyl-CoA + L-lysyl-[protein] = N(6)-[(S)-lactoyl]-L-lysyl-[protein] + CoA + H(+)</text>
        <dbReference type="Rhea" id="RHEA:61996"/>
        <dbReference type="Rhea" id="RHEA-COMP:9752"/>
        <dbReference type="Rhea" id="RHEA-COMP:19466"/>
        <dbReference type="ChEBI" id="CHEBI:15378"/>
        <dbReference type="ChEBI" id="CHEBI:29969"/>
        <dbReference type="ChEBI" id="CHEBI:57287"/>
        <dbReference type="ChEBI" id="CHEBI:231527"/>
        <dbReference type="ChEBI" id="CHEBI:231528"/>
    </reaction>
    <physiologicalReaction direction="left-to-right" evidence="21">
        <dbReference type="Rhea" id="RHEA:61997"/>
    </physiologicalReaction>
</comment>
<feature type="compositionally biased region" description="Pro residues" evidence="25">
    <location>
        <begin position="1855"/>
        <end position="1873"/>
    </location>
</feature>
<feature type="compositionally biased region" description="Polar residues" evidence="25">
    <location>
        <begin position="871"/>
        <end position="884"/>
    </location>
</feature>
<keyword evidence="7" id="KW-0597">Phosphoprotein</keyword>
<evidence type="ECO:0000256" key="7">
    <source>
        <dbReference type="ARBA" id="ARBA00022553"/>
    </source>
</evidence>
<feature type="region of interest" description="Disordered" evidence="25">
    <location>
        <begin position="96"/>
        <end position="145"/>
    </location>
</feature>
<evidence type="ECO:0000259" key="26">
    <source>
        <dbReference type="PROSITE" id="PS50014"/>
    </source>
</evidence>
<keyword evidence="16" id="KW-0090">Biological rhythms</keyword>
<dbReference type="InterPro" id="IPR035898">
    <property type="entry name" value="TAZ_dom_sf"/>
</dbReference>
<dbReference type="FunFam" id="1.20.1020.10:FF:000001">
    <property type="entry name" value="E1A binding protein p300"/>
    <property type="match status" value="1"/>
</dbReference>
<dbReference type="GO" id="GO:0005667">
    <property type="term" value="C:transcription regulator complex"/>
    <property type="evidence" value="ECO:0007669"/>
    <property type="project" value="TreeGrafter"/>
</dbReference>
<feature type="compositionally biased region" description="Low complexity" evidence="25">
    <location>
        <begin position="1841"/>
        <end position="1854"/>
    </location>
</feature>
<feature type="region of interest" description="Disordered" evidence="25">
    <location>
        <begin position="245"/>
        <end position="270"/>
    </location>
</feature>
<dbReference type="RefSeq" id="XP_013884079.1">
    <property type="nucleotide sequence ID" value="XM_014028625.1"/>
</dbReference>
<feature type="region of interest" description="Disordered" evidence="25">
    <location>
        <begin position="1511"/>
        <end position="1569"/>
    </location>
</feature>
<dbReference type="Pfam" id="PF08214">
    <property type="entry name" value="HAT_KAT11"/>
    <property type="match status" value="1"/>
</dbReference>
<dbReference type="InterPro" id="IPR000197">
    <property type="entry name" value="Znf_TAZ"/>
</dbReference>
<dbReference type="OrthoDB" id="899at2759"/>
<keyword evidence="4" id="KW-0488">Methylation</keyword>
<dbReference type="CDD" id="cd05495">
    <property type="entry name" value="Bromo_cbp_like"/>
    <property type="match status" value="1"/>
</dbReference>
<feature type="compositionally biased region" description="Low complexity" evidence="25">
    <location>
        <begin position="18"/>
        <end position="28"/>
    </location>
</feature>
<accession>A0A2I4CVS7</accession>
<feature type="compositionally biased region" description="Polar residues" evidence="25">
    <location>
        <begin position="427"/>
        <end position="462"/>
    </location>
</feature>
<feature type="compositionally biased region" description="Polar residues" evidence="25">
    <location>
        <begin position="261"/>
        <end position="270"/>
    </location>
</feature>
<organism evidence="31 32">
    <name type="scientific">Austrofundulus limnaeus</name>
    <name type="common">Annual killifish</name>
    <dbReference type="NCBI Taxonomy" id="52670"/>
    <lineage>
        <taxon>Eukaryota</taxon>
        <taxon>Metazoa</taxon>
        <taxon>Chordata</taxon>
        <taxon>Craniata</taxon>
        <taxon>Vertebrata</taxon>
        <taxon>Euteleostomi</taxon>
        <taxon>Actinopterygii</taxon>
        <taxon>Neopterygii</taxon>
        <taxon>Teleostei</taxon>
        <taxon>Neoteleostei</taxon>
        <taxon>Acanthomorphata</taxon>
        <taxon>Ovalentaria</taxon>
        <taxon>Atherinomorphae</taxon>
        <taxon>Cyprinodontiformes</taxon>
        <taxon>Rivulidae</taxon>
        <taxon>Austrofundulus</taxon>
    </lineage>
</organism>
<dbReference type="PROSITE" id="PS50135">
    <property type="entry name" value="ZF_ZZ_2"/>
    <property type="match status" value="1"/>
</dbReference>
<dbReference type="GO" id="GO:0005654">
    <property type="term" value="C:nucleoplasm"/>
    <property type="evidence" value="ECO:0007669"/>
    <property type="project" value="UniProtKB-ARBA"/>
</dbReference>
<dbReference type="KEGG" id="alim:106532533"/>
<keyword evidence="14" id="KW-0007">Acetylation</keyword>
<keyword evidence="19" id="KW-0539">Nucleus</keyword>
<keyword evidence="6" id="KW-1017">Isopeptide bond</keyword>
<keyword evidence="17 22" id="KW-0103">Bromodomain</keyword>
<dbReference type="PANTHER" id="PTHR13808">
    <property type="entry name" value="CBP/P300-RELATED"/>
    <property type="match status" value="1"/>
</dbReference>
<dbReference type="CDD" id="cd15802">
    <property type="entry name" value="RING_CBP-p300"/>
    <property type="match status" value="1"/>
</dbReference>
<dbReference type="PRINTS" id="PR00503">
    <property type="entry name" value="BROMODOMAIN"/>
</dbReference>
<evidence type="ECO:0000256" key="10">
    <source>
        <dbReference type="ARBA" id="ARBA00022737"/>
    </source>
</evidence>
<dbReference type="GO" id="GO:0005737">
    <property type="term" value="C:cytoplasm"/>
    <property type="evidence" value="ECO:0007669"/>
    <property type="project" value="UniProtKB-SubCell"/>
</dbReference>
<dbReference type="SMART" id="SM00291">
    <property type="entry name" value="ZnF_ZZ"/>
    <property type="match status" value="1"/>
</dbReference>
<dbReference type="SUPFAM" id="SSF57850">
    <property type="entry name" value="RING/U-box"/>
    <property type="match status" value="1"/>
</dbReference>
<dbReference type="InterPro" id="IPR036529">
    <property type="entry name" value="KIX_dom_sf"/>
</dbReference>
<dbReference type="Pfam" id="PF00439">
    <property type="entry name" value="Bromodomain"/>
    <property type="match status" value="1"/>
</dbReference>
<comment type="subcellular location">
    <subcellularLocation>
        <location evidence="2">Cytoplasm</location>
    </subcellularLocation>
    <subcellularLocation>
        <location evidence="1">Nucleus</location>
    </subcellularLocation>
</comment>
<dbReference type="InterPro" id="IPR013083">
    <property type="entry name" value="Znf_RING/FYVE/PHD"/>
</dbReference>
<evidence type="ECO:0000256" key="3">
    <source>
        <dbReference type="ARBA" id="ARBA00013184"/>
    </source>
</evidence>
<feature type="region of interest" description="Disordered" evidence="25">
    <location>
        <begin position="425"/>
        <end position="462"/>
    </location>
</feature>
<feature type="domain" description="CBP/p300-type HAT" evidence="30">
    <location>
        <begin position="1278"/>
        <end position="1655"/>
    </location>
</feature>
<feature type="compositionally biased region" description="Low complexity" evidence="25">
    <location>
        <begin position="1023"/>
        <end position="1034"/>
    </location>
</feature>
<dbReference type="Gene3D" id="1.20.1020.10">
    <property type="entry name" value="TAZ domain"/>
    <property type="match status" value="2"/>
</dbReference>
<evidence type="ECO:0000256" key="4">
    <source>
        <dbReference type="ARBA" id="ARBA00022481"/>
    </source>
</evidence>
<dbReference type="InterPro" id="IPR003101">
    <property type="entry name" value="KIX_dom"/>
</dbReference>
<keyword evidence="15" id="KW-0805">Transcription regulation</keyword>
<name>A0A2I4CVS7_AUSLI</name>
<feature type="region of interest" description="Disordered" evidence="25">
    <location>
        <begin position="1828"/>
        <end position="1945"/>
    </location>
</feature>
<evidence type="ECO:0000259" key="27">
    <source>
        <dbReference type="PROSITE" id="PS50134"/>
    </source>
</evidence>
<feature type="zinc finger region" description="TAZ-type" evidence="23">
    <location>
        <begin position="1720"/>
        <end position="1801"/>
    </location>
</feature>
<dbReference type="PROSITE" id="PS50952">
    <property type="entry name" value="KIX"/>
    <property type="match status" value="1"/>
</dbReference>
<feature type="domain" description="TAZ-type" evidence="27">
    <location>
        <begin position="1720"/>
        <end position="1801"/>
    </location>
</feature>
<dbReference type="Proteomes" id="UP000192220">
    <property type="component" value="Unplaced"/>
</dbReference>
<feature type="compositionally biased region" description="Polar residues" evidence="25">
    <location>
        <begin position="836"/>
        <end position="852"/>
    </location>
</feature>
<dbReference type="CDD" id="cd02337">
    <property type="entry name" value="ZZ_CBP"/>
    <property type="match status" value="1"/>
</dbReference>
<evidence type="ECO:0000256" key="24">
    <source>
        <dbReference type="PROSITE-ProRule" id="PRU00228"/>
    </source>
</evidence>
<dbReference type="InterPro" id="IPR018359">
    <property type="entry name" value="Bromodomain_CS"/>
</dbReference>
<keyword evidence="31" id="KW-1185">Reference proteome</keyword>
<feature type="compositionally biased region" description="Polar residues" evidence="25">
    <location>
        <begin position="1900"/>
        <end position="1911"/>
    </location>
</feature>
<dbReference type="InterPro" id="IPR056484">
    <property type="entry name" value="PHD_P300"/>
</dbReference>
<evidence type="ECO:0000256" key="14">
    <source>
        <dbReference type="ARBA" id="ARBA00022990"/>
    </source>
</evidence>
<keyword evidence="5" id="KW-0963">Cytoplasm</keyword>
<feature type="region of interest" description="Disordered" evidence="25">
    <location>
        <begin position="1"/>
        <end position="38"/>
    </location>
</feature>
<protein>
    <recommendedName>
        <fullName evidence="3">histone acetyltransferase</fullName>
        <ecNumber evidence="3">2.3.1.48</ecNumber>
    </recommendedName>
</protein>
<evidence type="ECO:0000256" key="18">
    <source>
        <dbReference type="ARBA" id="ARBA00023163"/>
    </source>
</evidence>
<dbReference type="FunFam" id="3.30.60.90:FF:000003">
    <property type="entry name" value="E1A binding protein p300"/>
    <property type="match status" value="1"/>
</dbReference>
<dbReference type="Pfam" id="PF02135">
    <property type="entry name" value="zf-TAZ"/>
    <property type="match status" value="2"/>
</dbReference>
<evidence type="ECO:0000256" key="11">
    <source>
        <dbReference type="ARBA" id="ARBA00022771"/>
    </source>
</evidence>
<dbReference type="PROSITE" id="PS51727">
    <property type="entry name" value="CBP_P300_HAT"/>
    <property type="match status" value="1"/>
</dbReference>
<dbReference type="PROSITE" id="PS50134">
    <property type="entry name" value="ZF_TAZ"/>
    <property type="match status" value="2"/>
</dbReference>
<dbReference type="FunFam" id="1.20.1020.10:FF:000002">
    <property type="entry name" value="E1A binding protein p300"/>
    <property type="match status" value="1"/>
</dbReference>
<keyword evidence="20" id="KW-0012">Acyltransferase</keyword>
<feature type="compositionally biased region" description="Basic and acidic residues" evidence="25">
    <location>
        <begin position="956"/>
        <end position="966"/>
    </location>
</feature>
<dbReference type="Pfam" id="PF02172">
    <property type="entry name" value="KIX"/>
    <property type="match status" value="1"/>
</dbReference>
<dbReference type="FunFam" id="1.10.246.20:FF:000001">
    <property type="entry name" value="E1A binding protein p300"/>
    <property type="match status" value="1"/>
</dbReference>
<sequence>MADNVLESGPPSAKRPKLSSPALSLSASDGNDFGSLFDLEHDLPDELISSSDHGLTNGGDASQFHTSLGGLGGGIGASGQDAAAKHKQLSELLRAGAPAHPGAPTSNSAPSGTSMGLMSGISAPQGMHPQGQQQQPGLMPQAGMIGSGTALSRTAAMMSAQKGPPGQQQQQGLMGAQVMNGSPRMGYSGNAGLGNSSNILAETLKQQQQGGQPMGAGGQVGMRPQHPGGLNQMMMANTGPYGGLYSQSAGQGVPGEGLGPQLQNKPGPNVPTQFSMDKKGPPAQSMPVMQQQRQSGAVSSVSVGGGAAAVGGPQVGLSAMGAGPGSTPPTADPEKRKLIQQQLVLLLHAHKCQRREQANGEVRQCNLPHCRTMKNVLNHMTHCQAGKSCQVAHCASSRQIISHWKNCTRHDCPVCLPLKNASDKRTQQPMLNSPNAGLQNTMSSIGMGQPSAPTISTSAPIDPSSMQRAYAALGLPYSSQATGQATAQQPPGQTAGAQNSPSQQQLPQQMRPINTLGSQMTLGGGTMGVASSEQTNLHTDSLSNTLNTNNPLLSDGSAVGSMGNLPSAAPVSATGSRKAWHEHVTQDLRNHLVHKLVQAIFPTPDPAALKDRRMENLVAYARKVEGDMYESANSRDEYYHFLAEKIYKIQKELEEKRRSRLQRQIINQGPMAAQGAQQPGLPLPNALGPRPQNGPVSLPNMPNQIMNRMQVSQGMNQFSHMTLPNAQMSQTPMGARAASPMNHPQQMNISSVPAVGMSPSRMPQAQGLIPGHSNLVAQTANQGQFMPQTQFPPGSGAVAPSNTMNVTVGPSMGQPPAQAAVSQQQQQNANLPMNALGSQLGPQLASSQNPLHSTPPPTTSSASTAGGATNLPHTQSSSRSSTPTLPGPVPAPTQVASSPRPTQPQSQVELPAVAQTQPPPPPPSTPLSQPGASLENRVPTPASAASADQHLQHVGTEVKTETHTDQQEFEAAGGKFEPKMEIKDESTTVLLKKEEPEEKPEPMESDEKKPEMKAEPKEEEEGGSNSTTSPSPSQSRRKIFKPEELRQALMPTLESLYRQDPESLPFRQPVDPMLLGIPDYFDIVKNPIDLSTIKRKLDTGQYQEPWQYVDDVWLMFNNAWLYNRKTSRVYKYCSKLAEVFESEIDPVMQSLGYCCGRKYEFSPQTLCCYGKQLCTIPTGGTYYSYQNRYHFCEKCFNEIQGDSVTLGDDPAQPQTMISKDQFERKKNDVLDPEPFVECKDCGRKMHQICVLHYEVIWPSGFICDNCLKKSAKTRKENKFTAKRLQSTRLGMYIEDRVNKYLKRQNHPEAGEVFVRVVASSDKTVEVKPGMKTRFVDTGEMPETFPYRTKALFAFEEIDGVDVCFFGMHVQEYGSECLFPNTRRVYISYLDSIHFFRPRILRTAVYHEILIGYLEYVKKLGYTQGHIWACPPSEGDDYIFHCHPPEQKIPKPKRLQEWYRKMLDKAFAERILHDYKDIFKQATEDRLTSANELPYFEGDFWPNVLEESIKELEQEEEERKKEENTAATETPEGTPTDSKNAKKKNNKKTNKNKSSLSRANKKKPGMPNVANDLSQKLYATMEKHKEVFFVIHLHSGPMANTLPPIVDPDPLISCDLMDGRDAFLTLARDKHWEFSSLRRCKWSTMCMLVELHNQGQDRFVYTCNECKHHVETRWHCTVCEDFDLCINCYNTKGHEHQMVKWGLGLDDDSNGQSGEASKSPQESRRLSIQRCIQSLVHACQCRNANCALPSCQKMKRVVQHTKGCKRKTNGGCPVCKQLIALCCYHAKHCQENKCPVPFCLNIKHKLRQQQLQHRLQQAQMMRRRMATMAGRGMPMPSPPTSAAPDTPNSVQQPNTPQTPQPMPNQPQQQQPPNPASIAQGFPSNGRNSQPTTPVPQGKPGPQSSPLHQQLSPMPNMPHQQQPQPPQQQPQQQQQVDPSPWQMLKQQQVSSLQVSLLEHSEQISSHLHPWQPLQLCFSSL</sequence>
<feature type="region of interest" description="Disordered" evidence="25">
    <location>
        <begin position="785"/>
        <end position="1043"/>
    </location>
</feature>
<dbReference type="InterPro" id="IPR013178">
    <property type="entry name" value="Histone_AcTrfase_Rtt109/CBP"/>
</dbReference>
<dbReference type="InterPro" id="IPR031162">
    <property type="entry name" value="CBP_P300_HAT"/>
</dbReference>
<dbReference type="SUPFAM" id="SSF57933">
    <property type="entry name" value="TAZ domain"/>
    <property type="match status" value="2"/>
</dbReference>
<keyword evidence="9 23" id="KW-0479">Metal-binding</keyword>
<dbReference type="GO" id="GO:0000123">
    <property type="term" value="C:histone acetyltransferase complex"/>
    <property type="evidence" value="ECO:0007669"/>
    <property type="project" value="TreeGrafter"/>
</dbReference>
<dbReference type="GO" id="GO:0003713">
    <property type="term" value="F:transcription coactivator activity"/>
    <property type="evidence" value="ECO:0007669"/>
    <property type="project" value="TreeGrafter"/>
</dbReference>
<evidence type="ECO:0000256" key="8">
    <source>
        <dbReference type="ARBA" id="ARBA00022679"/>
    </source>
</evidence>
<gene>
    <name evidence="32" type="primary">LOC106532533</name>
</gene>
<feature type="domain" description="TAZ-type" evidence="27">
    <location>
        <begin position="332"/>
        <end position="418"/>
    </location>
</feature>
<dbReference type="PROSITE" id="PS01357">
    <property type="entry name" value="ZF_ZZ_1"/>
    <property type="match status" value="1"/>
</dbReference>
<proteinExistence type="predicted"/>
<evidence type="ECO:0000256" key="1">
    <source>
        <dbReference type="ARBA" id="ARBA00004123"/>
    </source>
</evidence>
<dbReference type="SMART" id="SM00551">
    <property type="entry name" value="ZnF_TAZ"/>
    <property type="match status" value="2"/>
</dbReference>
<feature type="region of interest" description="Disordered" evidence="25">
    <location>
        <begin position="481"/>
        <end position="508"/>
    </location>
</feature>
<dbReference type="InterPro" id="IPR010303">
    <property type="entry name" value="RING_CBP-p300"/>
</dbReference>
<feature type="compositionally biased region" description="Polar residues" evidence="25">
    <location>
        <begin position="1880"/>
        <end position="1890"/>
    </location>
</feature>
<dbReference type="InterPro" id="IPR043145">
    <property type="entry name" value="Znf_ZZ_sf"/>
</dbReference>
<dbReference type="SUPFAM" id="SSF47370">
    <property type="entry name" value="Bromodomain"/>
    <property type="match status" value="1"/>
</dbReference>
<dbReference type="Gene3D" id="3.30.40.10">
    <property type="entry name" value="Zinc/RING finger domain, C3HC4 (zinc finger)"/>
    <property type="match status" value="1"/>
</dbReference>
<feature type="compositionally biased region" description="Basic and acidic residues" evidence="25">
    <location>
        <begin position="1511"/>
        <end position="1523"/>
    </location>
</feature>
<dbReference type="GO" id="GO:0140297">
    <property type="term" value="F:DNA-binding transcription factor binding"/>
    <property type="evidence" value="ECO:0007669"/>
    <property type="project" value="UniProtKB-ARBA"/>
</dbReference>
<keyword evidence="13" id="KW-0832">Ubl conjugation</keyword>
<evidence type="ECO:0000256" key="6">
    <source>
        <dbReference type="ARBA" id="ARBA00022499"/>
    </source>
</evidence>
<feature type="compositionally biased region" description="Basic residues" evidence="25">
    <location>
        <begin position="1540"/>
        <end position="1550"/>
    </location>
</feature>
<evidence type="ECO:0000256" key="16">
    <source>
        <dbReference type="ARBA" id="ARBA00023108"/>
    </source>
</evidence>
<keyword evidence="8" id="KW-0808">Transferase</keyword>
<dbReference type="Pfam" id="PF23570">
    <property type="entry name" value="PHD_P300"/>
    <property type="match status" value="1"/>
</dbReference>
<dbReference type="GO" id="GO:0031490">
    <property type="term" value="F:chromatin DNA binding"/>
    <property type="evidence" value="ECO:0007669"/>
    <property type="project" value="TreeGrafter"/>
</dbReference>
<dbReference type="GO" id="GO:0048511">
    <property type="term" value="P:rhythmic process"/>
    <property type="evidence" value="ECO:0007669"/>
    <property type="project" value="UniProtKB-KW"/>
</dbReference>
<dbReference type="GO" id="GO:0045944">
    <property type="term" value="P:positive regulation of transcription by RNA polymerase II"/>
    <property type="evidence" value="ECO:0007669"/>
    <property type="project" value="TreeGrafter"/>
</dbReference>
<evidence type="ECO:0000313" key="32">
    <source>
        <dbReference type="RefSeq" id="XP_013884079.1"/>
    </source>
</evidence>
<dbReference type="PANTHER" id="PTHR13808:SF34">
    <property type="entry name" value="CREB-BINDING PROTEIN"/>
    <property type="match status" value="1"/>
</dbReference>
<feature type="region of interest" description="Disordered" evidence="25">
    <location>
        <begin position="669"/>
        <end position="696"/>
    </location>
</feature>
<keyword evidence="11 24" id="KW-0863">Zinc-finger</keyword>
<feature type="domain" description="ZZ-type" evidence="28">
    <location>
        <begin position="1657"/>
        <end position="1705"/>
    </location>
</feature>
<evidence type="ECO:0000256" key="19">
    <source>
        <dbReference type="ARBA" id="ARBA00023242"/>
    </source>
</evidence>
<dbReference type="FunFam" id="3.30.40.10:FF:000034">
    <property type="entry name" value="Histone acetyltransferase p300"/>
    <property type="match status" value="1"/>
</dbReference>
<dbReference type="SMART" id="SM01250">
    <property type="entry name" value="KAT11"/>
    <property type="match status" value="1"/>
</dbReference>
<dbReference type="InterPro" id="IPR001487">
    <property type="entry name" value="Bromodomain"/>
</dbReference>
<feature type="domain" description="KIX" evidence="29">
    <location>
        <begin position="575"/>
        <end position="654"/>
    </location>
</feature>
<dbReference type="PROSITE" id="PS00633">
    <property type="entry name" value="BROMODOMAIN_1"/>
    <property type="match status" value="1"/>
</dbReference>
<dbReference type="Pfam" id="PF06001">
    <property type="entry name" value="RING_CBP-p300"/>
    <property type="match status" value="1"/>
</dbReference>
<evidence type="ECO:0000256" key="25">
    <source>
        <dbReference type="SAM" id="MobiDB-lite"/>
    </source>
</evidence>
<dbReference type="Gene3D" id="3.30.60.90">
    <property type="match status" value="1"/>
</dbReference>
<evidence type="ECO:0000256" key="22">
    <source>
        <dbReference type="PROSITE-ProRule" id="PRU00035"/>
    </source>
</evidence>
<dbReference type="InParanoid" id="A0A2I4CVS7"/>
<dbReference type="FunFam" id="1.20.920.10:FF:000001">
    <property type="entry name" value="Histone acetyltransferase p300"/>
    <property type="match status" value="1"/>
</dbReference>
<feature type="compositionally biased region" description="Low complexity" evidence="25">
    <location>
        <begin position="669"/>
        <end position="684"/>
    </location>
</feature>
<evidence type="ECO:0000259" key="30">
    <source>
        <dbReference type="PROSITE" id="PS51727"/>
    </source>
</evidence>
<feature type="compositionally biased region" description="Low complexity" evidence="25">
    <location>
        <begin position="859"/>
        <end position="869"/>
    </location>
</feature>
<dbReference type="Pfam" id="PF00569">
    <property type="entry name" value="ZZ"/>
    <property type="match status" value="1"/>
</dbReference>
<evidence type="ECO:0000256" key="20">
    <source>
        <dbReference type="ARBA" id="ARBA00023315"/>
    </source>
</evidence>
<evidence type="ECO:0000256" key="21">
    <source>
        <dbReference type="ARBA" id="ARBA00047411"/>
    </source>
</evidence>
<feature type="compositionally biased region" description="Polar residues" evidence="25">
    <location>
        <begin position="894"/>
        <end position="908"/>
    </location>
</feature>
<dbReference type="InterPro" id="IPR038547">
    <property type="entry name" value="RING_CBP-p300_sf"/>
</dbReference>
<feature type="compositionally biased region" description="Low complexity" evidence="25">
    <location>
        <begin position="814"/>
        <end position="835"/>
    </location>
</feature>
<evidence type="ECO:0000256" key="2">
    <source>
        <dbReference type="ARBA" id="ARBA00004496"/>
    </source>
</evidence>
<evidence type="ECO:0000256" key="12">
    <source>
        <dbReference type="ARBA" id="ARBA00022833"/>
    </source>
</evidence>
<evidence type="ECO:0000256" key="15">
    <source>
        <dbReference type="ARBA" id="ARBA00023015"/>
    </source>
</evidence>
<dbReference type="GeneID" id="106532533"/>
<dbReference type="Gene3D" id="2.10.110.40">
    <property type="match status" value="1"/>
</dbReference>
<evidence type="ECO:0000259" key="28">
    <source>
        <dbReference type="PROSITE" id="PS50135"/>
    </source>
</evidence>
<feature type="domain" description="Bromo" evidence="26">
    <location>
        <begin position="1058"/>
        <end position="1130"/>
    </location>
</feature>
<feature type="compositionally biased region" description="Basic and acidic residues" evidence="25">
    <location>
        <begin position="976"/>
        <end position="1016"/>
    </location>
</feature>
<reference evidence="32" key="1">
    <citation type="submission" date="2025-08" db="UniProtKB">
        <authorList>
            <consortium name="RefSeq"/>
        </authorList>
    </citation>
    <scope>IDENTIFICATION</scope>
</reference>
<dbReference type="SUPFAM" id="SSF47040">
    <property type="entry name" value="Kix domain of CBP (creb binding protein)"/>
    <property type="match status" value="1"/>
</dbReference>
<evidence type="ECO:0000256" key="17">
    <source>
        <dbReference type="ARBA" id="ARBA00023117"/>
    </source>
</evidence>
<keyword evidence="18" id="KW-0804">Transcription</keyword>
<dbReference type="InterPro" id="IPR036427">
    <property type="entry name" value="Bromodomain-like_sf"/>
</dbReference>
<dbReference type="SMART" id="SM00297">
    <property type="entry name" value="BROMO"/>
    <property type="match status" value="1"/>
</dbReference>
<keyword evidence="12 23" id="KW-0862">Zinc</keyword>
<dbReference type="Gene3D" id="1.20.920.10">
    <property type="entry name" value="Bromodomain-like"/>
    <property type="match status" value="1"/>
</dbReference>
<dbReference type="InterPro" id="IPR000433">
    <property type="entry name" value="Znf_ZZ"/>
</dbReference>
<evidence type="ECO:0000256" key="13">
    <source>
        <dbReference type="ARBA" id="ARBA00022843"/>
    </source>
</evidence>
<evidence type="ECO:0000256" key="23">
    <source>
        <dbReference type="PROSITE-ProRule" id="PRU00203"/>
    </source>
</evidence>
<dbReference type="GO" id="GO:0008270">
    <property type="term" value="F:zinc ion binding"/>
    <property type="evidence" value="ECO:0007669"/>
    <property type="project" value="UniProtKB-KW"/>
</dbReference>
<evidence type="ECO:0000256" key="9">
    <source>
        <dbReference type="ARBA" id="ARBA00022723"/>
    </source>
</evidence>
<dbReference type="FunFam" id="2.10.110.40:FF:000001">
    <property type="entry name" value="E1A binding protein p300"/>
    <property type="match status" value="1"/>
</dbReference>
<evidence type="ECO:0000259" key="29">
    <source>
        <dbReference type="PROSITE" id="PS50952"/>
    </source>
</evidence>
<dbReference type="CDD" id="cd15647">
    <property type="entry name" value="PHD_CBP"/>
    <property type="match status" value="1"/>
</dbReference>
<keyword evidence="10" id="KW-0677">Repeat</keyword>
<feature type="compositionally biased region" description="Polar residues" evidence="25">
    <location>
        <begin position="104"/>
        <end position="116"/>
    </location>
</feature>
<dbReference type="Gene3D" id="1.10.246.20">
    <property type="entry name" value="Coactivator CBP, KIX domain"/>
    <property type="match status" value="1"/>
</dbReference>
<dbReference type="GO" id="GO:0004402">
    <property type="term" value="F:histone acetyltransferase activity"/>
    <property type="evidence" value="ECO:0007669"/>
    <property type="project" value="InterPro"/>
</dbReference>
<evidence type="ECO:0000256" key="5">
    <source>
        <dbReference type="ARBA" id="ARBA00022490"/>
    </source>
</evidence>
<feature type="zinc finger region" description="TAZ-type" evidence="23">
    <location>
        <begin position="332"/>
        <end position="418"/>
    </location>
</feature>
<dbReference type="STRING" id="52670.A0A2I4CVS7"/>
<dbReference type="PROSITE" id="PS50014">
    <property type="entry name" value="BROMODOMAIN_2"/>
    <property type="match status" value="1"/>
</dbReference>
<dbReference type="EC" id="2.3.1.48" evidence="3"/>